<dbReference type="EMBL" id="KN832879">
    <property type="protein sequence ID" value="KIM99115.1"/>
    <property type="molecule type" value="Genomic_DNA"/>
</dbReference>
<dbReference type="PANTHER" id="PTHR11820">
    <property type="entry name" value="ACYLPYRUVASE"/>
    <property type="match status" value="1"/>
</dbReference>
<evidence type="ECO:0000256" key="1">
    <source>
        <dbReference type="ARBA" id="ARBA00010211"/>
    </source>
</evidence>
<dbReference type="InParanoid" id="A0A0C3GT09"/>
<keyword evidence="5" id="KW-1185">Reference proteome</keyword>
<dbReference type="PANTHER" id="PTHR11820:SF100">
    <property type="entry name" value="FUMARYLACETOACETATE HYDROLASE FAMILY PROTEIN (AFU_ORTHOLOGUE AFUA_4G01490)"/>
    <property type="match status" value="1"/>
</dbReference>
<dbReference type="FunFam" id="3.90.850.10:FF:000002">
    <property type="entry name" value="2-hydroxyhepta-2,4-diene-1,7-dioate isomerase"/>
    <property type="match status" value="1"/>
</dbReference>
<dbReference type="STRING" id="913774.A0A0C3GT09"/>
<dbReference type="GO" id="GO:0006107">
    <property type="term" value="P:oxaloacetate metabolic process"/>
    <property type="evidence" value="ECO:0007669"/>
    <property type="project" value="UniProtKB-ARBA"/>
</dbReference>
<name>A0A0C3GT09_OIDMZ</name>
<proteinExistence type="inferred from homology"/>
<comment type="similarity">
    <text evidence="1">Belongs to the FAH family.</text>
</comment>
<dbReference type="Pfam" id="PF01557">
    <property type="entry name" value="FAA_hydrolase"/>
    <property type="match status" value="1"/>
</dbReference>
<organism evidence="4 5">
    <name type="scientific">Oidiodendron maius (strain Zn)</name>
    <dbReference type="NCBI Taxonomy" id="913774"/>
    <lineage>
        <taxon>Eukaryota</taxon>
        <taxon>Fungi</taxon>
        <taxon>Dikarya</taxon>
        <taxon>Ascomycota</taxon>
        <taxon>Pezizomycotina</taxon>
        <taxon>Leotiomycetes</taxon>
        <taxon>Leotiomycetes incertae sedis</taxon>
        <taxon>Myxotrichaceae</taxon>
        <taxon>Oidiodendron</taxon>
    </lineage>
</organism>
<sequence length="302" mass="32896">MRVAWKRLIRFEATDGRILYGEPILPSEEYDLGLVNVDDNLTAKIIKGQDIFSEAGDTHVSDEIAGVRKVLGPLTAAEVPILRCVGLNYAKHIREAGRTPPPFPSIFFKPNTTVHDHGVPVIIPKIAQDDQADYEGELCIVIGKDTKDVSPEEALDYIAAYTCGNDISSRKLQRDPSLAGRVPQWGFSKGFDTYAPLGPCLVSSSVIEDPSQLHLKTIIDGQVRQSETIADMVFDSAYIVSYLSQGTTLQKGSVIMTGTPGADRISIGVGFGLDPPQYLFPGTQMEVNITKIGTLRNSVEFA</sequence>
<evidence type="ECO:0000256" key="2">
    <source>
        <dbReference type="ARBA" id="ARBA00022723"/>
    </source>
</evidence>
<dbReference type="AlphaFoldDB" id="A0A0C3GT09"/>
<dbReference type="HOGENOM" id="CLU_028458_2_1_1"/>
<feature type="domain" description="Fumarylacetoacetase-like C-terminal" evidence="3">
    <location>
        <begin position="84"/>
        <end position="299"/>
    </location>
</feature>
<evidence type="ECO:0000313" key="5">
    <source>
        <dbReference type="Proteomes" id="UP000054321"/>
    </source>
</evidence>
<accession>A0A0C3GT09</accession>
<dbReference type="Gene3D" id="3.90.850.10">
    <property type="entry name" value="Fumarylacetoacetase-like, C-terminal domain"/>
    <property type="match status" value="1"/>
</dbReference>
<dbReference type="SUPFAM" id="SSF56529">
    <property type="entry name" value="FAH"/>
    <property type="match status" value="1"/>
</dbReference>
<reference evidence="4 5" key="1">
    <citation type="submission" date="2014-04" db="EMBL/GenBank/DDBJ databases">
        <authorList>
            <consortium name="DOE Joint Genome Institute"/>
            <person name="Kuo A."/>
            <person name="Martino E."/>
            <person name="Perotto S."/>
            <person name="Kohler A."/>
            <person name="Nagy L.G."/>
            <person name="Floudas D."/>
            <person name="Copeland A."/>
            <person name="Barry K.W."/>
            <person name="Cichocki N."/>
            <person name="Veneault-Fourrey C."/>
            <person name="LaButti K."/>
            <person name="Lindquist E.A."/>
            <person name="Lipzen A."/>
            <person name="Lundell T."/>
            <person name="Morin E."/>
            <person name="Murat C."/>
            <person name="Sun H."/>
            <person name="Tunlid A."/>
            <person name="Henrissat B."/>
            <person name="Grigoriev I.V."/>
            <person name="Hibbett D.S."/>
            <person name="Martin F."/>
            <person name="Nordberg H.P."/>
            <person name="Cantor M.N."/>
            <person name="Hua S.X."/>
        </authorList>
    </citation>
    <scope>NUCLEOTIDE SEQUENCE [LARGE SCALE GENOMIC DNA]</scope>
    <source>
        <strain evidence="4 5">Zn</strain>
    </source>
</reference>
<dbReference type="GO" id="GO:0046872">
    <property type="term" value="F:metal ion binding"/>
    <property type="evidence" value="ECO:0007669"/>
    <property type="project" value="UniProtKB-KW"/>
</dbReference>
<protein>
    <recommendedName>
        <fullName evidence="3">Fumarylacetoacetase-like C-terminal domain-containing protein</fullName>
    </recommendedName>
</protein>
<gene>
    <name evidence="4" type="ORF">OIDMADRAFT_201762</name>
</gene>
<dbReference type="GO" id="GO:0050163">
    <property type="term" value="F:oxaloacetate tautomerase activity"/>
    <property type="evidence" value="ECO:0007669"/>
    <property type="project" value="UniProtKB-ARBA"/>
</dbReference>
<dbReference type="Proteomes" id="UP000054321">
    <property type="component" value="Unassembled WGS sequence"/>
</dbReference>
<reference evidence="5" key="2">
    <citation type="submission" date="2015-01" db="EMBL/GenBank/DDBJ databases">
        <title>Evolutionary Origins and Diversification of the Mycorrhizal Mutualists.</title>
        <authorList>
            <consortium name="DOE Joint Genome Institute"/>
            <consortium name="Mycorrhizal Genomics Consortium"/>
            <person name="Kohler A."/>
            <person name="Kuo A."/>
            <person name="Nagy L.G."/>
            <person name="Floudas D."/>
            <person name="Copeland A."/>
            <person name="Barry K.W."/>
            <person name="Cichocki N."/>
            <person name="Veneault-Fourrey C."/>
            <person name="LaButti K."/>
            <person name="Lindquist E.A."/>
            <person name="Lipzen A."/>
            <person name="Lundell T."/>
            <person name="Morin E."/>
            <person name="Murat C."/>
            <person name="Riley R."/>
            <person name="Ohm R."/>
            <person name="Sun H."/>
            <person name="Tunlid A."/>
            <person name="Henrissat B."/>
            <person name="Grigoriev I.V."/>
            <person name="Hibbett D.S."/>
            <person name="Martin F."/>
        </authorList>
    </citation>
    <scope>NUCLEOTIDE SEQUENCE [LARGE SCALE GENOMIC DNA]</scope>
    <source>
        <strain evidence="5">Zn</strain>
    </source>
</reference>
<evidence type="ECO:0000259" key="3">
    <source>
        <dbReference type="Pfam" id="PF01557"/>
    </source>
</evidence>
<keyword evidence="2" id="KW-0479">Metal-binding</keyword>
<dbReference type="InterPro" id="IPR011234">
    <property type="entry name" value="Fumarylacetoacetase-like_C"/>
</dbReference>
<dbReference type="InterPro" id="IPR036663">
    <property type="entry name" value="Fumarylacetoacetase_C_sf"/>
</dbReference>
<dbReference type="OrthoDB" id="411064at2759"/>
<evidence type="ECO:0000313" key="4">
    <source>
        <dbReference type="EMBL" id="KIM99115.1"/>
    </source>
</evidence>